<protein>
    <submittedName>
        <fullName evidence="1">SakTbeta</fullName>
    </submittedName>
</protein>
<dbReference type="GO" id="GO:0042742">
    <property type="term" value="P:defense response to bacterium"/>
    <property type="evidence" value="ECO:0007669"/>
    <property type="project" value="InterPro"/>
</dbReference>
<organism evidence="1">
    <name type="scientific">Latilactobacillus curvatus</name>
    <name type="common">Lactobacillus curvatus</name>
    <dbReference type="NCBI Taxonomy" id="28038"/>
    <lineage>
        <taxon>Bacteria</taxon>
        <taxon>Bacillati</taxon>
        <taxon>Bacillota</taxon>
        <taxon>Bacilli</taxon>
        <taxon>Lactobacillales</taxon>
        <taxon>Lactobacillaceae</taxon>
        <taxon>Latilactobacillus</taxon>
    </lineage>
</organism>
<reference evidence="1" key="1">
    <citation type="submission" date="2017-12" db="EMBL/GenBank/DDBJ databases">
        <title>Biotechnological potential and safety assessment of Lactobacillus curvatus BCS35, a multibacteriocinogenic strain isolated from dry-salted cod (Gadus morhua).</title>
        <authorList>
            <person name="Gomez-Sala B."/>
            <person name="Munoz-Atienza E."/>
            <person name="Diep D.B."/>
            <person name="del Campo R."/>
            <person name="Nes I.F."/>
            <person name="Herranz C."/>
            <person name="Hernandez P.E."/>
            <person name="Cintas L.M."/>
        </authorList>
    </citation>
    <scope>NUCLEOTIDE SEQUENCE</scope>
    <source>
        <strain evidence="1">BCS35</strain>
    </source>
</reference>
<dbReference type="AlphaFoldDB" id="A0A3G1VV69"/>
<sequence>MKTANIKLLTNQEMIEIFGGKTNWGSVVGSCVAGGLVGALGGTPISIGAGCLVGAGQDWISQK</sequence>
<evidence type="ECO:0000313" key="1">
    <source>
        <dbReference type="EMBL" id="AYK27763.1"/>
    </source>
</evidence>
<name>A0A3G1VV69_LATCU</name>
<accession>A0A3G1VV69</accession>
<dbReference type="RefSeq" id="WP_035187130.1">
    <property type="nucleotide sequence ID" value="NZ_CP031003.1"/>
</dbReference>
<dbReference type="InterPro" id="IPR023991">
    <property type="entry name" value="Bacteriocin_IIb_lactobn/cerein"/>
</dbReference>
<proteinExistence type="predicted"/>
<dbReference type="NCBIfam" id="TIGR03949">
    <property type="entry name" value="bact_IIb_cerein"/>
    <property type="match status" value="1"/>
</dbReference>
<gene>
    <name evidence="1" type="primary">sakTbeta</name>
</gene>
<dbReference type="EMBL" id="MG668937">
    <property type="protein sequence ID" value="AYK27763.1"/>
    <property type="molecule type" value="Genomic_DNA"/>
</dbReference>